<keyword evidence="2" id="KW-0396">Initiation factor</keyword>
<name>A0A443NVP9_9MAGN</name>
<feature type="compositionally biased region" description="Basic and acidic residues" evidence="1">
    <location>
        <begin position="179"/>
        <end position="192"/>
    </location>
</feature>
<feature type="compositionally biased region" description="Polar residues" evidence="1">
    <location>
        <begin position="141"/>
        <end position="155"/>
    </location>
</feature>
<evidence type="ECO:0000313" key="3">
    <source>
        <dbReference type="Proteomes" id="UP000283530"/>
    </source>
</evidence>
<evidence type="ECO:0000256" key="1">
    <source>
        <dbReference type="SAM" id="MobiDB-lite"/>
    </source>
</evidence>
<protein>
    <submittedName>
        <fullName evidence="2">Eukaryotic translation initiation factor</fullName>
    </submittedName>
</protein>
<dbReference type="AlphaFoldDB" id="A0A443NVP9"/>
<feature type="region of interest" description="Disordered" evidence="1">
    <location>
        <begin position="111"/>
        <end position="198"/>
    </location>
</feature>
<reference evidence="2 3" key="1">
    <citation type="journal article" date="2019" name="Nat. Plants">
        <title>Stout camphor tree genome fills gaps in understanding of flowering plant genome evolution.</title>
        <authorList>
            <person name="Chaw S.M."/>
            <person name="Liu Y.C."/>
            <person name="Wu Y.W."/>
            <person name="Wang H.Y."/>
            <person name="Lin C.I."/>
            <person name="Wu C.S."/>
            <person name="Ke H.M."/>
            <person name="Chang L.Y."/>
            <person name="Hsu C.Y."/>
            <person name="Yang H.T."/>
            <person name="Sudianto E."/>
            <person name="Hsu M.H."/>
            <person name="Wu K.P."/>
            <person name="Wang L.N."/>
            <person name="Leebens-Mack J.H."/>
            <person name="Tsai I.J."/>
        </authorList>
    </citation>
    <scope>NUCLEOTIDE SEQUENCE [LARGE SCALE GENOMIC DNA]</scope>
    <source>
        <strain evidence="3">cv. Chaw 1501</strain>
        <tissue evidence="2">Young leaves</tissue>
    </source>
</reference>
<dbReference type="OrthoDB" id="514777at2759"/>
<feature type="compositionally biased region" description="Basic residues" evidence="1">
    <location>
        <begin position="118"/>
        <end position="129"/>
    </location>
</feature>
<comment type="caution">
    <text evidence="2">The sequence shown here is derived from an EMBL/GenBank/DDBJ whole genome shotgun (WGS) entry which is preliminary data.</text>
</comment>
<sequence>MQEDQTVLSLRPGSGGNRGIRIVPPRFGSYGLGAGASAGAGGGFSSDVPLLRPHGADPATSFKAGDEGHGRIQYTRDQLLQLRQVIDASEDILKTKEEIAIELLGEDQSWGRGDANRIRRSVKMKKKAGHSPEAEADTIMQRPSTTLSSPASGTTPLEAPTELANEGQSSVPPLLEGEQDFKDPPSTPRRDSPVNQSLKLVPQPSLVAEQRRHLRIMLGGVFQVISNNQFELLQSCKFVVDHILGIGWSALDIRPLVVTFGELFTFLEDGRDSLIQNPTDLFQKEVLDRLALMKQELEDRWGERDEPVAVQSKITATMQSLRGRIKKTELVLQDMEREYAQHKVILNATATRLEVIQAQITGSERRLKDFETTLDGILGAGWRKLIRLKRLKFMLPTRRRWWRPGCRPSLKNFWTSSEIS</sequence>
<dbReference type="EMBL" id="QPKB01000004">
    <property type="protein sequence ID" value="RWR82583.1"/>
    <property type="molecule type" value="Genomic_DNA"/>
</dbReference>
<keyword evidence="3" id="KW-1185">Reference proteome</keyword>
<evidence type="ECO:0000313" key="2">
    <source>
        <dbReference type="EMBL" id="RWR82583.1"/>
    </source>
</evidence>
<organism evidence="2 3">
    <name type="scientific">Cinnamomum micranthum f. kanehirae</name>
    <dbReference type="NCBI Taxonomy" id="337451"/>
    <lineage>
        <taxon>Eukaryota</taxon>
        <taxon>Viridiplantae</taxon>
        <taxon>Streptophyta</taxon>
        <taxon>Embryophyta</taxon>
        <taxon>Tracheophyta</taxon>
        <taxon>Spermatophyta</taxon>
        <taxon>Magnoliopsida</taxon>
        <taxon>Magnoliidae</taxon>
        <taxon>Laurales</taxon>
        <taxon>Lauraceae</taxon>
        <taxon>Cinnamomum</taxon>
    </lineage>
</organism>
<proteinExistence type="predicted"/>
<dbReference type="GO" id="GO:0003743">
    <property type="term" value="F:translation initiation factor activity"/>
    <property type="evidence" value="ECO:0007669"/>
    <property type="project" value="UniProtKB-KW"/>
</dbReference>
<accession>A0A443NVP9</accession>
<keyword evidence="2" id="KW-0648">Protein biosynthesis</keyword>
<gene>
    <name evidence="2" type="ORF">CKAN_01130700</name>
</gene>
<dbReference type="Proteomes" id="UP000283530">
    <property type="component" value="Unassembled WGS sequence"/>
</dbReference>
<dbReference type="STRING" id="337451.A0A443NVP9"/>